<keyword evidence="3" id="KW-1185">Reference proteome</keyword>
<protein>
    <submittedName>
        <fullName evidence="2">Uncharacterized protein</fullName>
    </submittedName>
</protein>
<keyword evidence="1" id="KW-1133">Transmembrane helix</keyword>
<evidence type="ECO:0000313" key="2">
    <source>
        <dbReference type="EMBL" id="MEQ2211047.1"/>
    </source>
</evidence>
<name>A0ABV0RTP8_9TELE</name>
<comment type="caution">
    <text evidence="2">The sequence shown here is derived from an EMBL/GenBank/DDBJ whole genome shotgun (WGS) entry which is preliminary data.</text>
</comment>
<dbReference type="SUPFAM" id="SSF56112">
    <property type="entry name" value="Protein kinase-like (PK-like)"/>
    <property type="match status" value="1"/>
</dbReference>
<evidence type="ECO:0000313" key="3">
    <source>
        <dbReference type="Proteomes" id="UP001434883"/>
    </source>
</evidence>
<organism evidence="2 3">
    <name type="scientific">Xenoophorus captivus</name>
    <dbReference type="NCBI Taxonomy" id="1517983"/>
    <lineage>
        <taxon>Eukaryota</taxon>
        <taxon>Metazoa</taxon>
        <taxon>Chordata</taxon>
        <taxon>Craniata</taxon>
        <taxon>Vertebrata</taxon>
        <taxon>Euteleostomi</taxon>
        <taxon>Actinopterygii</taxon>
        <taxon>Neopterygii</taxon>
        <taxon>Teleostei</taxon>
        <taxon>Neoteleostei</taxon>
        <taxon>Acanthomorphata</taxon>
        <taxon>Ovalentaria</taxon>
        <taxon>Atherinomorphae</taxon>
        <taxon>Cyprinodontiformes</taxon>
        <taxon>Goodeidae</taxon>
        <taxon>Xenoophorus</taxon>
    </lineage>
</organism>
<keyword evidence="1" id="KW-0812">Transmembrane</keyword>
<proteinExistence type="predicted"/>
<sequence length="68" mass="7943">LSVELQSVLRMMLAPEPSERPTVSELLALPSVRKRRWKRHIYLMVAETMLTLVSFCRVLILVYTLDNK</sequence>
<reference evidence="2 3" key="1">
    <citation type="submission" date="2021-06" db="EMBL/GenBank/DDBJ databases">
        <authorList>
            <person name="Palmer J.M."/>
        </authorList>
    </citation>
    <scope>NUCLEOTIDE SEQUENCE [LARGE SCALE GENOMIC DNA]</scope>
    <source>
        <strain evidence="2 3">XC_2019</strain>
        <tissue evidence="2">Muscle</tissue>
    </source>
</reference>
<dbReference type="EMBL" id="JAHRIN010056374">
    <property type="protein sequence ID" value="MEQ2211047.1"/>
    <property type="molecule type" value="Genomic_DNA"/>
</dbReference>
<dbReference type="InterPro" id="IPR011009">
    <property type="entry name" value="Kinase-like_dom_sf"/>
</dbReference>
<keyword evidence="1" id="KW-0472">Membrane</keyword>
<accession>A0ABV0RTP8</accession>
<feature type="non-terminal residue" evidence="2">
    <location>
        <position position="1"/>
    </location>
</feature>
<feature type="transmembrane region" description="Helical" evidence="1">
    <location>
        <begin position="41"/>
        <end position="65"/>
    </location>
</feature>
<evidence type="ECO:0000256" key="1">
    <source>
        <dbReference type="SAM" id="Phobius"/>
    </source>
</evidence>
<gene>
    <name evidence="2" type="ORF">XENOCAPTIV_025021</name>
</gene>
<dbReference type="Proteomes" id="UP001434883">
    <property type="component" value="Unassembled WGS sequence"/>
</dbReference>